<dbReference type="Gene3D" id="2.60.120.200">
    <property type="match status" value="1"/>
</dbReference>
<comment type="subcellular location">
    <subcellularLocation>
        <location evidence="1">Secreted</location>
    </subcellularLocation>
</comment>
<dbReference type="GO" id="GO:0005576">
    <property type="term" value="C:extracellular region"/>
    <property type="evidence" value="ECO:0007669"/>
    <property type="project" value="UniProtKB-SubCell"/>
</dbReference>
<dbReference type="HOGENOM" id="CLU_266951_0_0_5"/>
<accession>G2KNW2</accession>
<organism evidence="5 6">
    <name type="scientific">Micavibrio aeruginosavorus (strain ARL-13)</name>
    <dbReference type="NCBI Taxonomy" id="856793"/>
    <lineage>
        <taxon>Bacteria</taxon>
        <taxon>Pseudomonadati</taxon>
        <taxon>Bdellovibrionota</taxon>
        <taxon>Bdellovibrionia</taxon>
        <taxon>Bdellovibrionales</taxon>
        <taxon>Pseudobdellovibrionaceae</taxon>
        <taxon>Micavibrio</taxon>
    </lineage>
</organism>
<dbReference type="EMBL" id="CP002382">
    <property type="protein sequence ID" value="AEP10757.1"/>
    <property type="molecule type" value="Genomic_DNA"/>
</dbReference>
<dbReference type="AlphaFoldDB" id="G2KNW2"/>
<dbReference type="InterPro" id="IPR001304">
    <property type="entry name" value="C-type_lectin-like"/>
</dbReference>
<dbReference type="InterPro" id="IPR013320">
    <property type="entry name" value="ConA-like_dom_sf"/>
</dbReference>
<dbReference type="InterPro" id="IPR018511">
    <property type="entry name" value="Hemolysin-typ_Ca-bd_CS"/>
</dbReference>
<dbReference type="PRINTS" id="PR00313">
    <property type="entry name" value="CABNDNGRPT"/>
</dbReference>
<reference evidence="5 6" key="1">
    <citation type="journal article" date="2011" name="BMC Genomics">
        <title>Genomic insights into an obligate epibiotic bacterial predator: Micavibrio aeruginosavorus ARL-13.</title>
        <authorList>
            <person name="Wang Z."/>
            <person name="Kadouri D."/>
            <person name="Wu M."/>
        </authorList>
    </citation>
    <scope>NUCLEOTIDE SEQUENCE [LARGE SCALE GENOMIC DNA]</scope>
    <source>
        <strain evidence="5 6">ARL-13</strain>
    </source>
</reference>
<evidence type="ECO:0000313" key="6">
    <source>
        <dbReference type="Proteomes" id="UP000009286"/>
    </source>
</evidence>
<keyword evidence="2" id="KW-0964">Secreted</keyword>
<dbReference type="InterPro" id="IPR001343">
    <property type="entry name" value="Hemolysn_Ca-bd"/>
</dbReference>
<evidence type="ECO:0000256" key="3">
    <source>
        <dbReference type="SAM" id="MobiDB-lite"/>
    </source>
</evidence>
<dbReference type="KEGG" id="mai:MICA_2456"/>
<dbReference type="PROSITE" id="PS00330">
    <property type="entry name" value="HEMOLYSIN_CALCIUM"/>
    <property type="match status" value="1"/>
</dbReference>
<dbReference type="GO" id="GO:0005509">
    <property type="term" value="F:calcium ion binding"/>
    <property type="evidence" value="ECO:0007669"/>
    <property type="project" value="InterPro"/>
</dbReference>
<dbReference type="InterPro" id="IPR019960">
    <property type="entry name" value="T1SS_VCA0849"/>
</dbReference>
<dbReference type="Pfam" id="PF00353">
    <property type="entry name" value="HemolysinCabind"/>
    <property type="match status" value="9"/>
</dbReference>
<dbReference type="Pfam" id="PF13385">
    <property type="entry name" value="Laminin_G_3"/>
    <property type="match status" value="1"/>
</dbReference>
<feature type="region of interest" description="Disordered" evidence="3">
    <location>
        <begin position="116"/>
        <end position="142"/>
    </location>
</feature>
<dbReference type="InterPro" id="IPR050557">
    <property type="entry name" value="RTX_toxin/Mannuronan_C5-epim"/>
</dbReference>
<dbReference type="STRING" id="856793.MICA_2456"/>
<dbReference type="PANTHER" id="PTHR38340:SF1">
    <property type="entry name" value="S-LAYER PROTEIN"/>
    <property type="match status" value="1"/>
</dbReference>
<dbReference type="SUPFAM" id="SSF49899">
    <property type="entry name" value="Concanavalin A-like lectins/glucanases"/>
    <property type="match status" value="1"/>
</dbReference>
<dbReference type="SUPFAM" id="SSF51120">
    <property type="entry name" value="beta-Roll"/>
    <property type="match status" value="4"/>
</dbReference>
<feature type="domain" description="C-type lectin" evidence="4">
    <location>
        <begin position="739"/>
        <end position="872"/>
    </location>
</feature>
<dbReference type="PANTHER" id="PTHR38340">
    <property type="entry name" value="S-LAYER PROTEIN"/>
    <property type="match status" value="1"/>
</dbReference>
<dbReference type="NCBIfam" id="TIGR03661">
    <property type="entry name" value="T1SS_VCA0849"/>
    <property type="match status" value="1"/>
</dbReference>
<evidence type="ECO:0000313" key="5">
    <source>
        <dbReference type="EMBL" id="AEP10757.1"/>
    </source>
</evidence>
<dbReference type="Proteomes" id="UP000009286">
    <property type="component" value="Chromosome"/>
</dbReference>
<evidence type="ECO:0000259" key="4">
    <source>
        <dbReference type="PROSITE" id="PS50041"/>
    </source>
</evidence>
<dbReference type="RefSeq" id="WP_014103980.1">
    <property type="nucleotide sequence ID" value="NC_016026.1"/>
</dbReference>
<dbReference type="InterPro" id="IPR016186">
    <property type="entry name" value="C-type_lectin-like/link_sf"/>
</dbReference>
<dbReference type="PROSITE" id="PS50041">
    <property type="entry name" value="C_TYPE_LECTIN_2"/>
    <property type="match status" value="1"/>
</dbReference>
<sequence>MSTFTMQIVASASFSADAPTLEVLVGGVVVGSAQITSGANGDYFFTLDFENDYPSSLQFRFNDASGEGGRSISIASVRINGTQVDTSYITLLTLLQTQTSTLNAAAVDHLFGRTTPTEGDFSGTPNNGTGGDDSIVGSNTDPDIINAGNGHDRIRGRDAANAIFGGAGDDKIFAGAGNDVVIGGTGADWLYGEDGDDILYGDDGDDIIVGGLGNDVANGGVGNDTLSGEAGADILFGDDGNDMLIGGAGDDHLFGDDGADTLSGGADNDTLYGGLGNDKLYGDAGNDTLYGEAGDDLLNGGAGDDILYGNNDNDTLIGGLGNDTLDGGAGDDVMNGGAGTDTLTYASAAAGITISLLLTTAQNTGGSGTDTISNFENLVGSDYADVLTGNTLANIISGGLGNDVIDGGLGNDMLDGGAGTNTVVYQSATSGVTVNLATGSATGGAGTDTLSNFLHLVGSDYADTLTGTTGNNIISGGLGGDTINGGDGSDTLYAVSAPVTVFTTNFNSGTESFVYADNVFGGTGGAYVSGSRNTGDGVNGNGSLEVFFDGTNATASGPMSGGHSRAFTLTEDVQDTVLTFQYKVIRSGTYETDEDSFVYVEIDGVRYGLNGNDHIVRMESDGNDPTYDTGWRQVSIDLGTLYQGNHTITLGGLVEGKNAADEDTTIRFDNIAIRTDPGSDDGVSNILNGGNGNDTLYGSAGTDTLNGNDGADTLYSGSTANVTSASILAAYPGLVYNATTGSFYLHVTTALTWEAANSAATAYLVNGVAGHLAHSNSATENAYLDAITGTANFWLGGSDGTVNGEWRWVGGPDDGTQFWQGLANGSAIGGAYTNWGSGEPNDYNGFEAHLEFYNGGVWNDQLPSTTRGYVIEWEADQILTSGNPTVLAGGDGLDQLYGSDGADIFQFDWIGAANDDDVIHDFDYNDGDGLDLSDLLAAFDPVTEAIADFVALSDGTSADLYQFITLNYDPLLYYRMGEANGSTMVDAMGILNGTYDNNPGKNNTAFNAAIGDGSIDFNGSNERGRVDDNAIFDLTAGTFMAWAKSETGTGTHSILSKHGSGTTNGQFHFGANLSNGNVTGELQIGGSTYTINVDPIAMGAADDVDQNDWNFYAFTFGAGGATLYFNGVAVYSNANFTSITGSDYRFIVGAENSGGNTTYAEYWNGDIDEVAVYDYKMGSQSINHIYQAGLNAFNGAVPTGLYVSPTGAYTDYTKIADFAGVTNVTNAMDLFDAGQIIV</sequence>
<name>G2KNW2_MICAA</name>
<proteinExistence type="predicted"/>
<gene>
    <name evidence="5" type="ordered locus">MICA_2456</name>
</gene>
<dbReference type="Pfam" id="PF00059">
    <property type="entry name" value="Lectin_C"/>
    <property type="match status" value="1"/>
</dbReference>
<dbReference type="eggNOG" id="COG2931">
    <property type="taxonomic scope" value="Bacteria"/>
</dbReference>
<dbReference type="InterPro" id="IPR016187">
    <property type="entry name" value="CTDL_fold"/>
</dbReference>
<dbReference type="Gene3D" id="2.150.10.10">
    <property type="entry name" value="Serralysin-like metalloprotease, C-terminal"/>
    <property type="match status" value="5"/>
</dbReference>
<dbReference type="SUPFAM" id="SSF56436">
    <property type="entry name" value="C-type lectin-like"/>
    <property type="match status" value="1"/>
</dbReference>
<dbReference type="InterPro" id="IPR011049">
    <property type="entry name" value="Serralysin-like_metalloprot_C"/>
</dbReference>
<dbReference type="Gene3D" id="3.10.100.10">
    <property type="entry name" value="Mannose-Binding Protein A, subunit A"/>
    <property type="match status" value="1"/>
</dbReference>
<evidence type="ECO:0000256" key="1">
    <source>
        <dbReference type="ARBA" id="ARBA00004613"/>
    </source>
</evidence>
<evidence type="ECO:0000256" key="2">
    <source>
        <dbReference type="ARBA" id="ARBA00022525"/>
    </source>
</evidence>
<protein>
    <submittedName>
        <fullName evidence="5">Hemolysin-type calcium-binding repeat family protein</fullName>
    </submittedName>
</protein>
<keyword evidence="6" id="KW-1185">Reference proteome</keyword>
<dbReference type="OrthoDB" id="7872830at2"/>